<comment type="similarity">
    <text evidence="1">Belongs to the peptidase A24 family.</text>
</comment>
<reference evidence="4" key="1">
    <citation type="submission" date="2023-02" db="EMBL/GenBank/DDBJ databases">
        <title>Georgenia sp.10Sc9-8, isolated from a soil sample collected from the Taklamakan desert.</title>
        <authorList>
            <person name="Liu S."/>
        </authorList>
    </citation>
    <scope>NUCLEOTIDE SEQUENCE</scope>
    <source>
        <strain evidence="4">10Sc9-8</strain>
    </source>
</reference>
<feature type="transmembrane region" description="Helical" evidence="2">
    <location>
        <begin position="190"/>
        <end position="209"/>
    </location>
</feature>
<dbReference type="InterPro" id="IPR050882">
    <property type="entry name" value="Prepilin_peptidase/N-MTase"/>
</dbReference>
<dbReference type="InterPro" id="IPR000045">
    <property type="entry name" value="Prepilin_IV_endopep_pep"/>
</dbReference>
<feature type="transmembrane region" description="Helical" evidence="2">
    <location>
        <begin position="114"/>
        <end position="135"/>
    </location>
</feature>
<dbReference type="PANTHER" id="PTHR30487:SF0">
    <property type="entry name" value="PREPILIN LEADER PEPTIDASE_N-METHYLTRANSFERASE-RELATED"/>
    <property type="match status" value="1"/>
</dbReference>
<gene>
    <name evidence="4" type="ORF">PU560_09205</name>
</gene>
<keyword evidence="2" id="KW-1133">Transmembrane helix</keyword>
<comment type="caution">
    <text evidence="4">The sequence shown here is derived from an EMBL/GenBank/DDBJ whole genome shotgun (WGS) entry which is preliminary data.</text>
</comment>
<evidence type="ECO:0000259" key="3">
    <source>
        <dbReference type="Pfam" id="PF01478"/>
    </source>
</evidence>
<feature type="transmembrane region" description="Helical" evidence="2">
    <location>
        <begin position="58"/>
        <end position="77"/>
    </location>
</feature>
<feature type="domain" description="Prepilin type IV endopeptidase peptidase" evidence="3">
    <location>
        <begin position="63"/>
        <end position="173"/>
    </location>
</feature>
<evidence type="ECO:0000313" key="5">
    <source>
        <dbReference type="Proteomes" id="UP001165561"/>
    </source>
</evidence>
<sequence>MTPLVTAVLTALLAGVLTPLAQRVTDTPSRWLRWRTHVPLAAVGGAGAAVLADSWAELITFAALAVGAAVLVVVDLSVHRLPDRIVGPLYPVLFAGLTVAAAVDGYWSSLGRAALAALVLLVGYFVLAFLSPSGLGLGDVKLSGLVGGFLGWLGWAHVLTGTLAAFVIGGLVAAVLLVIGRAGRHSDIAFGPWMMAGAVVGAAWGPLLVG</sequence>
<name>A0ABT5TXE6_9MICO</name>
<dbReference type="EMBL" id="JARACI010000940">
    <property type="protein sequence ID" value="MDD9206639.1"/>
    <property type="molecule type" value="Genomic_DNA"/>
</dbReference>
<evidence type="ECO:0000256" key="1">
    <source>
        <dbReference type="ARBA" id="ARBA00005801"/>
    </source>
</evidence>
<keyword evidence="2" id="KW-0472">Membrane</keyword>
<evidence type="ECO:0000256" key="2">
    <source>
        <dbReference type="SAM" id="Phobius"/>
    </source>
</evidence>
<dbReference type="Pfam" id="PF01478">
    <property type="entry name" value="Peptidase_A24"/>
    <property type="match status" value="1"/>
</dbReference>
<accession>A0ABT5TXE6</accession>
<keyword evidence="5" id="KW-1185">Reference proteome</keyword>
<feature type="transmembrane region" description="Helical" evidence="2">
    <location>
        <begin position="89"/>
        <end position="107"/>
    </location>
</feature>
<proteinExistence type="inferred from homology"/>
<keyword evidence="2" id="KW-0812">Transmembrane</keyword>
<feature type="transmembrane region" description="Helical" evidence="2">
    <location>
        <begin position="155"/>
        <end position="178"/>
    </location>
</feature>
<organism evidence="4 5">
    <name type="scientific">Georgenia halotolerans</name>
    <dbReference type="NCBI Taxonomy" id="3028317"/>
    <lineage>
        <taxon>Bacteria</taxon>
        <taxon>Bacillati</taxon>
        <taxon>Actinomycetota</taxon>
        <taxon>Actinomycetes</taxon>
        <taxon>Micrococcales</taxon>
        <taxon>Bogoriellaceae</taxon>
        <taxon>Georgenia</taxon>
    </lineage>
</organism>
<evidence type="ECO:0000313" key="4">
    <source>
        <dbReference type="EMBL" id="MDD9206639.1"/>
    </source>
</evidence>
<protein>
    <submittedName>
        <fullName evidence="4">A24 family peptidase</fullName>
    </submittedName>
</protein>
<dbReference type="PANTHER" id="PTHR30487">
    <property type="entry name" value="TYPE 4 PREPILIN-LIKE PROTEINS LEADER PEPTIDE-PROCESSING ENZYME"/>
    <property type="match status" value="1"/>
</dbReference>
<dbReference type="Gene3D" id="1.20.120.1220">
    <property type="match status" value="1"/>
</dbReference>
<dbReference type="Proteomes" id="UP001165561">
    <property type="component" value="Unassembled WGS sequence"/>
</dbReference>